<organism evidence="2 3">
    <name type="scientific">Heterocephalus glaber</name>
    <name type="common">Naked mole rat</name>
    <dbReference type="NCBI Taxonomy" id="10181"/>
    <lineage>
        <taxon>Eukaryota</taxon>
        <taxon>Metazoa</taxon>
        <taxon>Chordata</taxon>
        <taxon>Craniata</taxon>
        <taxon>Vertebrata</taxon>
        <taxon>Euteleostomi</taxon>
        <taxon>Mammalia</taxon>
        <taxon>Eutheria</taxon>
        <taxon>Euarchontoglires</taxon>
        <taxon>Glires</taxon>
        <taxon>Rodentia</taxon>
        <taxon>Hystricomorpha</taxon>
        <taxon>Bathyergidae</taxon>
        <taxon>Heterocephalus</taxon>
    </lineage>
</organism>
<dbReference type="CTD" id="115399"/>
<gene>
    <name evidence="3" type="primary">Lrrc56</name>
</gene>
<protein>
    <submittedName>
        <fullName evidence="3">Leucine-rich repeat-containing protein 56 isoform X1</fullName>
    </submittedName>
</protein>
<dbReference type="InterPro" id="IPR001611">
    <property type="entry name" value="Leu-rich_rpt"/>
</dbReference>
<evidence type="ECO:0000313" key="2">
    <source>
        <dbReference type="Proteomes" id="UP000694906"/>
    </source>
</evidence>
<evidence type="ECO:0000313" key="3">
    <source>
        <dbReference type="RefSeq" id="XP_021119711.1"/>
    </source>
</evidence>
<feature type="region of interest" description="Disordered" evidence="1">
    <location>
        <begin position="532"/>
        <end position="561"/>
    </location>
</feature>
<feature type="region of interest" description="Disordered" evidence="1">
    <location>
        <begin position="1"/>
        <end position="23"/>
    </location>
</feature>
<feature type="region of interest" description="Disordered" evidence="1">
    <location>
        <begin position="178"/>
        <end position="200"/>
    </location>
</feature>
<accession>A0AAX6TEY9</accession>
<feature type="compositionally biased region" description="Basic and acidic residues" evidence="1">
    <location>
        <begin position="144"/>
        <end position="159"/>
    </location>
</feature>
<feature type="compositionally biased region" description="Polar residues" evidence="1">
    <location>
        <begin position="189"/>
        <end position="199"/>
    </location>
</feature>
<reference evidence="3" key="1">
    <citation type="submission" date="2025-08" db="UniProtKB">
        <authorList>
            <consortium name="RefSeq"/>
        </authorList>
    </citation>
    <scope>IDENTIFICATION</scope>
</reference>
<dbReference type="AlphaFoldDB" id="A0AAX6TEY9"/>
<sequence length="711" mass="75796">MTPGPAARRTTRSGELSQQRDPGLEHLGQSLQLGRPLTWTITRSSGPGTCPISSVTTPFACSYPWARDLARSLTQPCLPGVTCGYAAPTPGCLTHSRRQLPTAGCMWMDPAGDGCPRPRPYSASVRVREMSRQGLHNPSPQSKGPEKHQAGHKEQRMEEPLSPTHLVRGVLWLQVKVSSGDQQPEDSPFSGSGTTQGSQPLLRLYPLPRHQLSVMAKAHTDRQGIQGILPLLQGYLGVPQKKSWGVQGQTVTPLISAAAPGSGGRPPKCAGAGGVCGHPRAQPGELRDAPAQPEPAEVDWQSPGLPQVLWLARCGLADLDGISSFPALQELYVSYNNISDLSPLCLLDQLKVLDLEGNSVEDLEQVRYLQLCPRLTTLTLEGNLVCLQPAAGPANKAPGCYNYRAEVRKLVPQLCILDEVPTTCADLPAPREMGQDWLMVKEAIKEGSMLGSVLPSLDQTHGATLQKRDPALSLPETPPWVLSLLGPLTEGLLPEDPALEDHASNLTYGAGQVLCGNLTKGLWERRHQFQARVTPEQLSPTRPGLAASPSTPQPDSTDSHGLLVLAGLPAWRELDLWPLGSQQEGAAAPQDPRRAPEHQEDQTGPRPSPGLASEPSKTLGCHLTPSPPKNPMPPDPASSSPRGSADLQVRGRRLRALGSLGPGLGKGLASVTTLRALEGASGPTLKPSDILSQSQPWIQQPDPQPSAACGT</sequence>
<dbReference type="InterPro" id="IPR032675">
    <property type="entry name" value="LRR_dom_sf"/>
</dbReference>
<dbReference type="PANTHER" id="PTHR22708:SF0">
    <property type="entry name" value="LEUCINE-RICH REPEAT-CONTAINING PROTEIN 56"/>
    <property type="match status" value="1"/>
</dbReference>
<name>A0AAX6TEY9_HETGA</name>
<feature type="region of interest" description="Disordered" evidence="1">
    <location>
        <begin position="679"/>
        <end position="711"/>
    </location>
</feature>
<keyword evidence="2" id="KW-1185">Reference proteome</keyword>
<dbReference type="RefSeq" id="XP_021119711.1">
    <property type="nucleotide sequence ID" value="XM_021264052.1"/>
</dbReference>
<dbReference type="Gene3D" id="3.80.10.10">
    <property type="entry name" value="Ribonuclease Inhibitor"/>
    <property type="match status" value="1"/>
</dbReference>
<evidence type="ECO:0000256" key="1">
    <source>
        <dbReference type="SAM" id="MobiDB-lite"/>
    </source>
</evidence>
<proteinExistence type="predicted"/>
<feature type="region of interest" description="Disordered" evidence="1">
    <location>
        <begin position="583"/>
        <end position="667"/>
    </location>
</feature>
<dbReference type="InterPro" id="IPR040091">
    <property type="entry name" value="LRRC56"/>
</dbReference>
<feature type="compositionally biased region" description="Basic and acidic residues" evidence="1">
    <location>
        <begin position="591"/>
        <end position="603"/>
    </location>
</feature>
<dbReference type="SUPFAM" id="SSF52058">
    <property type="entry name" value="L domain-like"/>
    <property type="match status" value="1"/>
</dbReference>
<dbReference type="GeneID" id="101715718"/>
<dbReference type="PANTHER" id="PTHR22708">
    <property type="entry name" value="LEUCINE-RICH REPEAT-CONTAINING PROTEIN 56"/>
    <property type="match status" value="1"/>
</dbReference>
<dbReference type="Proteomes" id="UP000694906">
    <property type="component" value="Unplaced"/>
</dbReference>
<feature type="region of interest" description="Disordered" evidence="1">
    <location>
        <begin position="129"/>
        <end position="163"/>
    </location>
</feature>
<dbReference type="PROSITE" id="PS51450">
    <property type="entry name" value="LRR"/>
    <property type="match status" value="2"/>
</dbReference>
<feature type="compositionally biased region" description="Pro residues" evidence="1">
    <location>
        <begin position="625"/>
        <end position="636"/>
    </location>
</feature>